<keyword evidence="1" id="KW-0472">Membrane</keyword>
<evidence type="ECO:0000256" key="1">
    <source>
        <dbReference type="SAM" id="Phobius"/>
    </source>
</evidence>
<dbReference type="Gene3D" id="2.20.100.10">
    <property type="entry name" value="Thrombospondin type-1 (TSP1) repeat"/>
    <property type="match status" value="1"/>
</dbReference>
<keyword evidence="1" id="KW-0812">Transmembrane</keyword>
<proteinExistence type="predicted"/>
<dbReference type="EMBL" id="GIBP01006329">
    <property type="protein sequence ID" value="NDV35298.1"/>
    <property type="molecule type" value="Transcribed_RNA"/>
</dbReference>
<organism evidence="2">
    <name type="scientific">Arcella intermedia</name>
    <dbReference type="NCBI Taxonomy" id="1963864"/>
    <lineage>
        <taxon>Eukaryota</taxon>
        <taxon>Amoebozoa</taxon>
        <taxon>Tubulinea</taxon>
        <taxon>Elardia</taxon>
        <taxon>Arcellinida</taxon>
        <taxon>Sphaerothecina</taxon>
        <taxon>Arcellidae</taxon>
        <taxon>Arcella</taxon>
    </lineage>
</organism>
<dbReference type="AlphaFoldDB" id="A0A6B2LEY9"/>
<feature type="transmembrane region" description="Helical" evidence="1">
    <location>
        <begin position="201"/>
        <end position="223"/>
    </location>
</feature>
<dbReference type="InterPro" id="IPR036383">
    <property type="entry name" value="TSP1_rpt_sf"/>
</dbReference>
<name>A0A6B2LEY9_9EUKA</name>
<reference evidence="2" key="1">
    <citation type="journal article" date="2020" name="J. Eukaryot. Microbiol.">
        <title>De novo Sequencing, Assembly and Annotation of the Transcriptome for the Free-Living Testate Amoeba Arcella intermedia.</title>
        <authorList>
            <person name="Ribeiro G.M."/>
            <person name="Porfirio-Sousa A.L."/>
            <person name="Maurer-Alcala X.X."/>
            <person name="Katz L.A."/>
            <person name="Lahr D.J.G."/>
        </authorList>
    </citation>
    <scope>NUCLEOTIDE SEQUENCE</scope>
</reference>
<keyword evidence="1" id="KW-1133">Transmembrane helix</keyword>
<sequence>MEVGKETQTCNTHVCPIDCIWNQWSNWDQCIPCGWISRNRTYIPPVGTGQPCDLTSATEKKECLLLHIACLQAPPVIFSLNGSFTDTESLINLIARVLGIDKSYINVYVTPNETNPGTVNVMCSFSGSSNGVPLSTTQQNILAQNFSHSIVTNPEISNFFSSRKMLPTSLTDSSLQNYGVGYGVPNSNSQGTTPSDSSIPFWVWIIIGVAGLLLVVVIVLLILRSKATSEIV</sequence>
<accession>A0A6B2LEY9</accession>
<evidence type="ECO:0000313" key="2">
    <source>
        <dbReference type="EMBL" id="NDV35298.1"/>
    </source>
</evidence>
<protein>
    <submittedName>
        <fullName evidence="2">Uncharacterized protein</fullName>
    </submittedName>
</protein>